<comment type="caution">
    <text evidence="5">The sequence shown here is derived from an EMBL/GenBank/DDBJ whole genome shotgun (WGS) entry which is preliminary data.</text>
</comment>
<dbReference type="GO" id="GO:0005975">
    <property type="term" value="P:carbohydrate metabolic process"/>
    <property type="evidence" value="ECO:0007669"/>
    <property type="project" value="InterPro"/>
</dbReference>
<evidence type="ECO:0000259" key="4">
    <source>
        <dbReference type="Pfam" id="PF01182"/>
    </source>
</evidence>
<dbReference type="InterPro" id="IPR052960">
    <property type="entry name" value="GlcN6P_deaminase-like"/>
</dbReference>
<evidence type="ECO:0000256" key="2">
    <source>
        <dbReference type="ARBA" id="ARBA00006066"/>
    </source>
</evidence>
<sequence length="755" mass="83174">MALPSQAWLRAREQVPVKIFHDSDDVSRAVAAEMAQLIQEKEKAGQPCVLGLATGSTPMHVYGELVRLHKEQGLSFKHVVSFNLDEYFPMQPSALQSYRRFMQEHLFDHVDIQPENVHIPDGTIPLHQVARHCEEYEAAIDALGGIDLQLLGLGRTGHIGFNEKGSSRSSVTRLITLDKVTRVDAASDFFGEEHVPRRAITMGVSTILKAKRVVLMAFGENKTSIVTQTVEGPVTAQVAASFLQEHPAAQLFLDYAAASGLTRVRTPWVLGPITWDTAMVRKAAIWLAQLMEKPLLKLTDNDYNENSLQDLLAEQGPAYNINLRVFYDLQRTITGWPGGKPASGEASPAPKLAASGIPQAQHDASSNGVTPPAASSPNQAGTWRIPAHSSTANPSASPSPIARSTSLEHQLTGHVGGAGYSVYGPLADSANRSVFPKRVLIMSPHPDDDVISMGGTFARLVDQGHDVHVAYQTSGNIAVWDEDAIRFADFAAQFGAAMGLDSSRSSGIAAKIETFLKNKQPGQVDSEEVQKIKTLIRYCEARAAGRTCGAKVDNLHFLDMPFYETGAVVKKPLCEEDIQILVDLFDRLKPHQIFAAGDLSDPHGTHRTCLQAIFKALEVVRHRSWWAGCEVWLYRGAWQEWEPWEIEMAVPLSPAELQRKISAIFKHQSQKDKALFPGADPREFWQRAQARNQATAATYDKLGLPEYEAMEAFAAALSGFRQTDIQVSKRLGDRTRCREKQLYFHSRHAVEALGS</sequence>
<proteinExistence type="inferred from homology"/>
<dbReference type="NCBIfam" id="TIGR00502">
    <property type="entry name" value="nagB"/>
    <property type="match status" value="1"/>
</dbReference>
<evidence type="ECO:0000256" key="3">
    <source>
        <dbReference type="SAM" id="MobiDB-lite"/>
    </source>
</evidence>
<organism evidence="5 6">
    <name type="scientific">[Myrmecia] bisecta</name>
    <dbReference type="NCBI Taxonomy" id="41462"/>
    <lineage>
        <taxon>Eukaryota</taxon>
        <taxon>Viridiplantae</taxon>
        <taxon>Chlorophyta</taxon>
        <taxon>core chlorophytes</taxon>
        <taxon>Trebouxiophyceae</taxon>
        <taxon>Trebouxiales</taxon>
        <taxon>Trebouxiaceae</taxon>
        <taxon>Myrmecia</taxon>
    </lineage>
</organism>
<dbReference type="Proteomes" id="UP001489004">
    <property type="component" value="Unassembled WGS sequence"/>
</dbReference>
<dbReference type="GO" id="GO:0004342">
    <property type="term" value="F:glucosamine-6-phosphate deaminase activity"/>
    <property type="evidence" value="ECO:0007669"/>
    <property type="project" value="InterPro"/>
</dbReference>
<keyword evidence="6" id="KW-1185">Reference proteome</keyword>
<reference evidence="5 6" key="1">
    <citation type="journal article" date="2024" name="Nat. Commun.">
        <title>Phylogenomics reveals the evolutionary origins of lichenization in chlorophyte algae.</title>
        <authorList>
            <person name="Puginier C."/>
            <person name="Libourel C."/>
            <person name="Otte J."/>
            <person name="Skaloud P."/>
            <person name="Haon M."/>
            <person name="Grisel S."/>
            <person name="Petersen M."/>
            <person name="Berrin J.G."/>
            <person name="Delaux P.M."/>
            <person name="Dal Grande F."/>
            <person name="Keller J."/>
        </authorList>
    </citation>
    <scope>NUCLEOTIDE SEQUENCE [LARGE SCALE GENOMIC DNA]</scope>
    <source>
        <strain evidence="5 6">SAG 2043</strain>
    </source>
</reference>
<dbReference type="PANTHER" id="PTHR42892">
    <property type="entry name" value="GLUCOSAMINE-6-PHOSPHATE DEAMINASE-LIKE PROTEIN BT_0258-RELATED"/>
    <property type="match status" value="1"/>
</dbReference>
<dbReference type="InterPro" id="IPR037171">
    <property type="entry name" value="NagB/RpiA_transferase-like"/>
</dbReference>
<feature type="region of interest" description="Disordered" evidence="3">
    <location>
        <begin position="338"/>
        <end position="404"/>
    </location>
</feature>
<dbReference type="CDD" id="cd01399">
    <property type="entry name" value="GlcN6P_deaminase"/>
    <property type="match status" value="1"/>
</dbReference>
<evidence type="ECO:0000313" key="5">
    <source>
        <dbReference type="EMBL" id="KAK9823424.1"/>
    </source>
</evidence>
<comment type="similarity">
    <text evidence="1">Belongs to the glucosamine/galactosamine-6-phosphate isomerase family.</text>
</comment>
<gene>
    <name evidence="5" type="ORF">WJX72_002667</name>
</gene>
<comment type="similarity">
    <text evidence="2">Belongs to the PIGL family.</text>
</comment>
<dbReference type="InterPro" id="IPR003737">
    <property type="entry name" value="GlcNAc_PI_deacetylase-related"/>
</dbReference>
<dbReference type="InterPro" id="IPR006148">
    <property type="entry name" value="Glc/Gal-6P_isomerase"/>
</dbReference>
<dbReference type="Gene3D" id="3.40.50.10320">
    <property type="entry name" value="LmbE-like"/>
    <property type="match status" value="1"/>
</dbReference>
<dbReference type="InterPro" id="IPR024078">
    <property type="entry name" value="LmbE-like_dom_sf"/>
</dbReference>
<protein>
    <recommendedName>
        <fullName evidence="4">Glucosamine/galactosamine-6-phosphate isomerase domain-containing protein</fullName>
    </recommendedName>
</protein>
<evidence type="ECO:0000313" key="6">
    <source>
        <dbReference type="Proteomes" id="UP001489004"/>
    </source>
</evidence>
<dbReference type="NCBIfam" id="NF002557">
    <property type="entry name" value="PRK02122.1"/>
    <property type="match status" value="2"/>
</dbReference>
<dbReference type="Pfam" id="PF02585">
    <property type="entry name" value="PIG-L"/>
    <property type="match status" value="1"/>
</dbReference>
<dbReference type="GO" id="GO:0006044">
    <property type="term" value="P:N-acetylglucosamine metabolic process"/>
    <property type="evidence" value="ECO:0007669"/>
    <property type="project" value="InterPro"/>
</dbReference>
<dbReference type="Pfam" id="PF01182">
    <property type="entry name" value="Glucosamine_iso"/>
    <property type="match status" value="1"/>
</dbReference>
<feature type="compositionally biased region" description="Low complexity" evidence="3">
    <location>
        <begin position="386"/>
        <end position="404"/>
    </location>
</feature>
<feature type="domain" description="Glucosamine/galactosamine-6-phosphate isomerase" evidence="4">
    <location>
        <begin position="22"/>
        <end position="243"/>
    </location>
</feature>
<dbReference type="SUPFAM" id="SSF100950">
    <property type="entry name" value="NagB/RpiA/CoA transferase-like"/>
    <property type="match status" value="1"/>
</dbReference>
<evidence type="ECO:0000256" key="1">
    <source>
        <dbReference type="ARBA" id="ARBA00005526"/>
    </source>
</evidence>
<dbReference type="EMBL" id="JALJOR010000002">
    <property type="protein sequence ID" value="KAK9823424.1"/>
    <property type="molecule type" value="Genomic_DNA"/>
</dbReference>
<dbReference type="Gene3D" id="3.40.50.1360">
    <property type="match status" value="1"/>
</dbReference>
<dbReference type="SUPFAM" id="SSF102588">
    <property type="entry name" value="LmbE-like"/>
    <property type="match status" value="1"/>
</dbReference>
<name>A0AAW1QPQ6_9CHLO</name>
<dbReference type="PANTHER" id="PTHR42892:SF1">
    <property type="entry name" value="GLUCOSAMINE-6-PHOSPHATE ISOMERASE"/>
    <property type="match status" value="1"/>
</dbReference>
<dbReference type="AlphaFoldDB" id="A0AAW1QPQ6"/>
<feature type="compositionally biased region" description="Polar residues" evidence="3">
    <location>
        <begin position="362"/>
        <end position="381"/>
    </location>
</feature>
<accession>A0AAW1QPQ6</accession>
<dbReference type="InterPro" id="IPR004547">
    <property type="entry name" value="Glucosamine6P_isomerase"/>
</dbReference>